<keyword evidence="2 5" id="KW-0456">Lyase</keyword>
<proteinExistence type="inferred from homology"/>
<evidence type="ECO:0000256" key="2">
    <source>
        <dbReference type="ARBA" id="ARBA00023239"/>
    </source>
</evidence>
<reference evidence="5" key="1">
    <citation type="journal article" date="2020" name="Stud. Mycol.">
        <title>101 Dothideomycetes genomes: a test case for predicting lifestyles and emergence of pathogens.</title>
        <authorList>
            <person name="Haridas S."/>
            <person name="Albert R."/>
            <person name="Binder M."/>
            <person name="Bloem J."/>
            <person name="Labutti K."/>
            <person name="Salamov A."/>
            <person name="Andreopoulos B."/>
            <person name="Baker S."/>
            <person name="Barry K."/>
            <person name="Bills G."/>
            <person name="Bluhm B."/>
            <person name="Cannon C."/>
            <person name="Castanera R."/>
            <person name="Culley D."/>
            <person name="Daum C."/>
            <person name="Ezra D."/>
            <person name="Gonzalez J."/>
            <person name="Henrissat B."/>
            <person name="Kuo A."/>
            <person name="Liang C."/>
            <person name="Lipzen A."/>
            <person name="Lutzoni F."/>
            <person name="Magnuson J."/>
            <person name="Mondo S."/>
            <person name="Nolan M."/>
            <person name="Ohm R."/>
            <person name="Pangilinan J."/>
            <person name="Park H.-J."/>
            <person name="Ramirez L."/>
            <person name="Alfaro M."/>
            <person name="Sun H."/>
            <person name="Tritt A."/>
            <person name="Yoshinaga Y."/>
            <person name="Zwiers L.-H."/>
            <person name="Turgeon B."/>
            <person name="Goodwin S."/>
            <person name="Spatafora J."/>
            <person name="Crous P."/>
            <person name="Grigoriev I."/>
        </authorList>
    </citation>
    <scope>NUCLEOTIDE SEQUENCE</scope>
    <source>
        <strain evidence="5">CBS 109.77</strain>
    </source>
</reference>
<evidence type="ECO:0000313" key="5">
    <source>
        <dbReference type="EMBL" id="KAF2792123.1"/>
    </source>
</evidence>
<dbReference type="OrthoDB" id="1637350at2759"/>
<dbReference type="SUPFAM" id="SSF51126">
    <property type="entry name" value="Pectin lyase-like"/>
    <property type="match status" value="1"/>
</dbReference>
<gene>
    <name evidence="5" type="ORF">K505DRAFT_408819</name>
</gene>
<dbReference type="Proteomes" id="UP000799757">
    <property type="component" value="Unassembled WGS sequence"/>
</dbReference>
<comment type="similarity">
    <text evidence="1">Belongs to the polysaccharide lyase 1 family.</text>
</comment>
<dbReference type="EMBL" id="MU001984">
    <property type="protein sequence ID" value="KAF2792123.1"/>
    <property type="molecule type" value="Genomic_DNA"/>
</dbReference>
<organism evidence="5 6">
    <name type="scientific">Melanomma pulvis-pyrius CBS 109.77</name>
    <dbReference type="NCBI Taxonomy" id="1314802"/>
    <lineage>
        <taxon>Eukaryota</taxon>
        <taxon>Fungi</taxon>
        <taxon>Dikarya</taxon>
        <taxon>Ascomycota</taxon>
        <taxon>Pezizomycotina</taxon>
        <taxon>Dothideomycetes</taxon>
        <taxon>Pleosporomycetidae</taxon>
        <taxon>Pleosporales</taxon>
        <taxon>Melanommataceae</taxon>
        <taxon>Melanomma</taxon>
    </lineage>
</organism>
<dbReference type="SMART" id="SM00656">
    <property type="entry name" value="Amb_all"/>
    <property type="match status" value="1"/>
</dbReference>
<dbReference type="AlphaFoldDB" id="A0A6A6X7P7"/>
<keyword evidence="6" id="KW-1185">Reference proteome</keyword>
<dbReference type="InterPro" id="IPR012334">
    <property type="entry name" value="Pectin_lyas_fold"/>
</dbReference>
<dbReference type="GO" id="GO:0016829">
    <property type="term" value="F:lyase activity"/>
    <property type="evidence" value="ECO:0007669"/>
    <property type="project" value="UniProtKB-KW"/>
</dbReference>
<evidence type="ECO:0000313" key="6">
    <source>
        <dbReference type="Proteomes" id="UP000799757"/>
    </source>
</evidence>
<evidence type="ECO:0000259" key="4">
    <source>
        <dbReference type="SMART" id="SM00656"/>
    </source>
</evidence>
<evidence type="ECO:0000256" key="1">
    <source>
        <dbReference type="ARBA" id="ARBA00010980"/>
    </source>
</evidence>
<dbReference type="Gene3D" id="2.160.20.10">
    <property type="entry name" value="Single-stranded right-handed beta-helix, Pectin lyase-like"/>
    <property type="match status" value="2"/>
</dbReference>
<dbReference type="InterPro" id="IPR002022">
    <property type="entry name" value="Pec_lyase"/>
</dbReference>
<dbReference type="InterPro" id="IPR011050">
    <property type="entry name" value="Pectin_lyase_fold/virulence"/>
</dbReference>
<feature type="domain" description="Pectate lyase" evidence="4">
    <location>
        <begin position="15"/>
        <end position="199"/>
    </location>
</feature>
<name>A0A6A6X7P7_9PLEO</name>
<accession>A0A6A6X7P7</accession>
<sequence>MYFPRTLIFAFLASSAAAAGVVGKPIGFAAATTGGGSAKPVYPRNLRESKTFLTDKAGLTAINFASNKSIVGVGSSGIIRGKGLRMANGAQNGIIDHVKISLIGRQHIVAGFAPSNRVTISNTEIDGSTSWSASCDKITFQGNHIHYTSPKVGGTGAGTLLHAVNNLWYDNSGHAFSIAENDNGRVVAEGNVFQKLNKPGEAGAKFMFAAPSSSANQACKSPLGHVCEVNSITGSGTLSGSATSFLNCFKGAGVMPVAASKNAASVKANAGMGKI</sequence>
<feature type="signal peptide" evidence="3">
    <location>
        <begin position="1"/>
        <end position="18"/>
    </location>
</feature>
<protein>
    <submittedName>
        <fullName evidence="5">Polysaccharide lyase family 1 protein</fullName>
    </submittedName>
</protein>
<evidence type="ECO:0000256" key="3">
    <source>
        <dbReference type="SAM" id="SignalP"/>
    </source>
</evidence>
<feature type="chain" id="PRO_5025681598" evidence="3">
    <location>
        <begin position="19"/>
        <end position="275"/>
    </location>
</feature>
<keyword evidence="3" id="KW-0732">Signal</keyword>